<dbReference type="EMBL" id="KZ857428">
    <property type="protein sequence ID" value="RDX46340.1"/>
    <property type="molecule type" value="Genomic_DNA"/>
</dbReference>
<feature type="region of interest" description="Disordered" evidence="1">
    <location>
        <begin position="303"/>
        <end position="364"/>
    </location>
</feature>
<evidence type="ECO:0000313" key="2">
    <source>
        <dbReference type="EMBL" id="RDX46340.1"/>
    </source>
</evidence>
<dbReference type="AlphaFoldDB" id="A0A371D1B4"/>
<sequence length="384" mass="44001">MANSDEAGEPIDTARLCDAPQITARELGKTFAPCYYTYAIIRMDPRAMVEGLDDPHACEEVESMLAPQKYLVFLDTIVGIPWPDRPLYEYLISPIAPCLRKEDPEMCFTRDMAMPIYPNTSHPHQREPIHTDPQFPFSNCYHWLDYRMRVHVRARAEMFDHSKAIMLPLTSYAALDRAFSEDRRRSREERNPPTLLPNQLEQTCDMLSNVATDTSSECSVGTEYDGSYHPSQCSASYQETPPENTLPLVDLWFELTDHLTEDSIPNPEGLVDEYRTINLIIRRSLERKAEREAAIYAAAADFALRSPQHPPSRSSSPPHPPTPTTQSDAADSESMDLPLPRPCVSERNPNPPASGSQQRRRTWRKSLARVYRKIHTYVLRWRKH</sequence>
<name>A0A371D1B4_9APHY</name>
<gene>
    <name evidence="2" type="ORF">OH76DRAFT_1407072</name>
</gene>
<evidence type="ECO:0000256" key="1">
    <source>
        <dbReference type="SAM" id="MobiDB-lite"/>
    </source>
</evidence>
<protein>
    <submittedName>
        <fullName evidence="2">Uncharacterized protein</fullName>
    </submittedName>
</protein>
<dbReference type="OrthoDB" id="2979779at2759"/>
<evidence type="ECO:0000313" key="3">
    <source>
        <dbReference type="Proteomes" id="UP000256964"/>
    </source>
</evidence>
<feature type="compositionally biased region" description="Low complexity" evidence="1">
    <location>
        <begin position="303"/>
        <end position="316"/>
    </location>
</feature>
<organism evidence="2 3">
    <name type="scientific">Lentinus brumalis</name>
    <dbReference type="NCBI Taxonomy" id="2498619"/>
    <lineage>
        <taxon>Eukaryota</taxon>
        <taxon>Fungi</taxon>
        <taxon>Dikarya</taxon>
        <taxon>Basidiomycota</taxon>
        <taxon>Agaricomycotina</taxon>
        <taxon>Agaricomycetes</taxon>
        <taxon>Polyporales</taxon>
        <taxon>Polyporaceae</taxon>
        <taxon>Lentinus</taxon>
    </lineage>
</organism>
<keyword evidence="3" id="KW-1185">Reference proteome</keyword>
<proteinExistence type="predicted"/>
<dbReference type="STRING" id="139420.A0A371D1B4"/>
<dbReference type="Proteomes" id="UP000256964">
    <property type="component" value="Unassembled WGS sequence"/>
</dbReference>
<accession>A0A371D1B4</accession>
<reference evidence="2 3" key="1">
    <citation type="journal article" date="2018" name="Biotechnol. Biofuels">
        <title>Integrative visual omics of the white-rot fungus Polyporus brumalis exposes the biotechnological potential of its oxidative enzymes for delignifying raw plant biomass.</title>
        <authorList>
            <person name="Miyauchi S."/>
            <person name="Rancon A."/>
            <person name="Drula E."/>
            <person name="Hage H."/>
            <person name="Chaduli D."/>
            <person name="Favel A."/>
            <person name="Grisel S."/>
            <person name="Henrissat B."/>
            <person name="Herpoel-Gimbert I."/>
            <person name="Ruiz-Duenas F.J."/>
            <person name="Chevret D."/>
            <person name="Hainaut M."/>
            <person name="Lin J."/>
            <person name="Wang M."/>
            <person name="Pangilinan J."/>
            <person name="Lipzen A."/>
            <person name="Lesage-Meessen L."/>
            <person name="Navarro D."/>
            <person name="Riley R."/>
            <person name="Grigoriev I.V."/>
            <person name="Zhou S."/>
            <person name="Raouche S."/>
            <person name="Rosso M.N."/>
        </authorList>
    </citation>
    <scope>NUCLEOTIDE SEQUENCE [LARGE SCALE GENOMIC DNA]</scope>
    <source>
        <strain evidence="2 3">BRFM 1820</strain>
    </source>
</reference>